<accession>T0ZLZ5</accession>
<dbReference type="SMART" id="SM00944">
    <property type="entry name" value="Pro-kuma_activ"/>
    <property type="match status" value="1"/>
</dbReference>
<comment type="caution">
    <text evidence="2">The sequence shown here is derived from an EMBL/GenBank/DDBJ whole genome shotgun (WGS) entry which is preliminary data.</text>
</comment>
<proteinExistence type="predicted"/>
<evidence type="ECO:0000259" key="1">
    <source>
        <dbReference type="SMART" id="SM00944"/>
    </source>
</evidence>
<name>T0ZLZ5_9ZZZZ</name>
<dbReference type="SUPFAM" id="SSF52743">
    <property type="entry name" value="Subtilisin-like"/>
    <property type="match status" value="1"/>
</dbReference>
<dbReference type="InterPro" id="IPR050819">
    <property type="entry name" value="Tripeptidyl-peptidase_I"/>
</dbReference>
<gene>
    <name evidence="2" type="ORF">B1B_11673</name>
</gene>
<dbReference type="GO" id="GO:0004252">
    <property type="term" value="F:serine-type endopeptidase activity"/>
    <property type="evidence" value="ECO:0007669"/>
    <property type="project" value="InterPro"/>
</dbReference>
<protein>
    <submittedName>
        <fullName evidence="2">Peptidase S53 propeptide</fullName>
    </submittedName>
</protein>
<dbReference type="Pfam" id="PF09286">
    <property type="entry name" value="Pro-kuma_activ"/>
    <property type="match status" value="1"/>
</dbReference>
<organism evidence="2">
    <name type="scientific">mine drainage metagenome</name>
    <dbReference type="NCBI Taxonomy" id="410659"/>
    <lineage>
        <taxon>unclassified sequences</taxon>
        <taxon>metagenomes</taxon>
        <taxon>ecological metagenomes</taxon>
    </lineage>
</organism>
<dbReference type="InterPro" id="IPR015366">
    <property type="entry name" value="S53_propep"/>
</dbReference>
<reference evidence="2" key="1">
    <citation type="submission" date="2013-08" db="EMBL/GenBank/DDBJ databases">
        <authorList>
            <person name="Mendez C."/>
            <person name="Richter M."/>
            <person name="Ferrer M."/>
            <person name="Sanchez J."/>
        </authorList>
    </citation>
    <scope>NUCLEOTIDE SEQUENCE</scope>
</reference>
<dbReference type="AlphaFoldDB" id="T0ZLZ5"/>
<sequence>MVNFMVALQSQNPGGLFAAAKQNPKNHVRLSAQQVAAAYGATPQSIMAVTQFMQDQGFVFLGEEPNGLALQFQGLAGQINSAFQTSLERYRFQGHTGYAPATGIAIPSPLTGMVSGVLGLDTLIRPVSNLQIANSKIRKSQAGVVFDYTSLDMQTAYHVTPLYQNGFNGKGQVIAIATWAGYKHSDEATFNQQMGLPPTSLATATSYISIGGPASDIKNQGGTDETTVDVAWSHTFAPGATQEVAVGDLTAVPSFTASMYQVFSAIAGGTNGLTIPNVITCSWGYQELYAPPQTN</sequence>
<feature type="domain" description="Peptidase S53 activation" evidence="1">
    <location>
        <begin position="2"/>
        <end position="123"/>
    </location>
</feature>
<reference evidence="2" key="2">
    <citation type="journal article" date="2014" name="ISME J.">
        <title>Microbial stratification in low pH oxic and suboxic macroscopic growths along an acid mine drainage.</title>
        <authorList>
            <person name="Mendez-Garcia C."/>
            <person name="Mesa V."/>
            <person name="Sprenger R.R."/>
            <person name="Richter M."/>
            <person name="Diez M.S."/>
            <person name="Solano J."/>
            <person name="Bargiela R."/>
            <person name="Golyshina O.V."/>
            <person name="Manteca A."/>
            <person name="Ramos J.L."/>
            <person name="Gallego J.R."/>
            <person name="Llorente I."/>
            <person name="Martins Dos Santos V.A."/>
            <person name="Jensen O.N."/>
            <person name="Pelaez A.I."/>
            <person name="Sanchez J."/>
            <person name="Ferrer M."/>
        </authorList>
    </citation>
    <scope>NUCLEOTIDE SEQUENCE</scope>
</reference>
<evidence type="ECO:0000313" key="2">
    <source>
        <dbReference type="EMBL" id="EQD49366.1"/>
    </source>
</evidence>
<dbReference type="GO" id="GO:0008240">
    <property type="term" value="F:tripeptidyl-peptidase activity"/>
    <property type="evidence" value="ECO:0007669"/>
    <property type="project" value="TreeGrafter"/>
</dbReference>
<dbReference type="Gene3D" id="3.40.50.200">
    <property type="entry name" value="Peptidase S8/S53 domain"/>
    <property type="match status" value="1"/>
</dbReference>
<dbReference type="GO" id="GO:0006508">
    <property type="term" value="P:proteolysis"/>
    <property type="evidence" value="ECO:0007669"/>
    <property type="project" value="InterPro"/>
</dbReference>
<dbReference type="PANTHER" id="PTHR14218:SF15">
    <property type="entry name" value="TRIPEPTIDYL-PEPTIDASE 1"/>
    <property type="match status" value="1"/>
</dbReference>
<dbReference type="EMBL" id="AUZY01007609">
    <property type="protein sequence ID" value="EQD49366.1"/>
    <property type="molecule type" value="Genomic_DNA"/>
</dbReference>
<feature type="non-terminal residue" evidence="2">
    <location>
        <position position="295"/>
    </location>
</feature>
<dbReference type="SUPFAM" id="SSF54897">
    <property type="entry name" value="Protease propeptides/inhibitors"/>
    <property type="match status" value="1"/>
</dbReference>
<dbReference type="PANTHER" id="PTHR14218">
    <property type="entry name" value="PROTEASE S8 TRIPEPTIDYL PEPTIDASE I CLN2"/>
    <property type="match status" value="1"/>
</dbReference>
<dbReference type="InterPro" id="IPR036852">
    <property type="entry name" value="Peptidase_S8/S53_dom_sf"/>
</dbReference>
<dbReference type="CDD" id="cd11377">
    <property type="entry name" value="Pro-peptidase_S53"/>
    <property type="match status" value="1"/>
</dbReference>